<dbReference type="Proteomes" id="UP000242715">
    <property type="component" value="Unassembled WGS sequence"/>
</dbReference>
<keyword evidence="3" id="KW-1185">Reference proteome</keyword>
<proteinExistence type="predicted"/>
<dbReference type="AlphaFoldDB" id="A0A2Z6LN85"/>
<dbReference type="InterPro" id="IPR038765">
    <property type="entry name" value="Papain-like_cys_pep_sf"/>
</dbReference>
<dbReference type="InterPro" id="IPR050185">
    <property type="entry name" value="Ub_carboxyl-term_hydrolase"/>
</dbReference>
<accession>A0A2Z6LN85</accession>
<evidence type="ECO:0000313" key="2">
    <source>
        <dbReference type="EMBL" id="GAU19679.1"/>
    </source>
</evidence>
<dbReference type="GO" id="GO:0016579">
    <property type="term" value="P:protein deubiquitination"/>
    <property type="evidence" value="ECO:0007669"/>
    <property type="project" value="InterPro"/>
</dbReference>
<dbReference type="GO" id="GO:0004843">
    <property type="term" value="F:cysteine-type deubiquitinase activity"/>
    <property type="evidence" value="ECO:0007669"/>
    <property type="project" value="InterPro"/>
</dbReference>
<evidence type="ECO:0000313" key="3">
    <source>
        <dbReference type="Proteomes" id="UP000242715"/>
    </source>
</evidence>
<feature type="domain" description="USP" evidence="1">
    <location>
        <begin position="1"/>
        <end position="85"/>
    </location>
</feature>
<organism evidence="2 3">
    <name type="scientific">Trifolium subterraneum</name>
    <name type="common">Subterranean clover</name>
    <dbReference type="NCBI Taxonomy" id="3900"/>
    <lineage>
        <taxon>Eukaryota</taxon>
        <taxon>Viridiplantae</taxon>
        <taxon>Streptophyta</taxon>
        <taxon>Embryophyta</taxon>
        <taxon>Tracheophyta</taxon>
        <taxon>Spermatophyta</taxon>
        <taxon>Magnoliopsida</taxon>
        <taxon>eudicotyledons</taxon>
        <taxon>Gunneridae</taxon>
        <taxon>Pentapetalae</taxon>
        <taxon>rosids</taxon>
        <taxon>fabids</taxon>
        <taxon>Fabales</taxon>
        <taxon>Fabaceae</taxon>
        <taxon>Papilionoideae</taxon>
        <taxon>50 kb inversion clade</taxon>
        <taxon>NPAAA clade</taxon>
        <taxon>Hologalegina</taxon>
        <taxon>IRL clade</taxon>
        <taxon>Trifolieae</taxon>
        <taxon>Trifolium</taxon>
    </lineage>
</organism>
<sequence>MQDDVSCNSDSQDTCLYQLVFVVEHFGRAGGGHYIVYRRVKSEPSDVSGDQHSMRWFCVSDSHVEAVLVEDVLSVEANLLFYERIPNNCKNDFSLVLFWEVMG</sequence>
<dbReference type="Pfam" id="PF00443">
    <property type="entry name" value="UCH"/>
    <property type="match status" value="1"/>
</dbReference>
<dbReference type="EMBL" id="DF973203">
    <property type="protein sequence ID" value="GAU19679.1"/>
    <property type="molecule type" value="Genomic_DNA"/>
</dbReference>
<gene>
    <name evidence="2" type="ORF">TSUD_78040</name>
</gene>
<dbReference type="PANTHER" id="PTHR21646:SF23">
    <property type="entry name" value="UBIQUITIN CARBOXYL-TERMINAL HYDROLASE USP2"/>
    <property type="match status" value="1"/>
</dbReference>
<evidence type="ECO:0000259" key="1">
    <source>
        <dbReference type="PROSITE" id="PS50235"/>
    </source>
</evidence>
<dbReference type="InterPro" id="IPR001394">
    <property type="entry name" value="Peptidase_C19_UCH"/>
</dbReference>
<dbReference type="SUPFAM" id="SSF54001">
    <property type="entry name" value="Cysteine proteinases"/>
    <property type="match status" value="1"/>
</dbReference>
<name>A0A2Z6LN85_TRISU</name>
<dbReference type="PANTHER" id="PTHR21646">
    <property type="entry name" value="UBIQUITIN CARBOXYL-TERMINAL HYDROLASE"/>
    <property type="match status" value="1"/>
</dbReference>
<reference evidence="3" key="1">
    <citation type="journal article" date="2017" name="Front. Plant Sci.">
        <title>Climate Clever Clovers: New Paradigm to Reduce the Environmental Footprint of Ruminants by Breeding Low Methanogenic Forages Utilizing Haplotype Variation.</title>
        <authorList>
            <person name="Kaur P."/>
            <person name="Appels R."/>
            <person name="Bayer P.E."/>
            <person name="Keeble-Gagnere G."/>
            <person name="Wang J."/>
            <person name="Hirakawa H."/>
            <person name="Shirasawa K."/>
            <person name="Vercoe P."/>
            <person name="Stefanova K."/>
            <person name="Durmic Z."/>
            <person name="Nichols P."/>
            <person name="Revell C."/>
            <person name="Isobe S.N."/>
            <person name="Edwards D."/>
            <person name="Erskine W."/>
        </authorList>
    </citation>
    <scope>NUCLEOTIDE SEQUENCE [LARGE SCALE GENOMIC DNA]</scope>
    <source>
        <strain evidence="3">cv. Daliak</strain>
    </source>
</reference>
<protein>
    <recommendedName>
        <fullName evidence="1">USP domain-containing protein</fullName>
    </recommendedName>
</protein>
<dbReference type="PROSITE" id="PS50235">
    <property type="entry name" value="USP_3"/>
    <property type="match status" value="1"/>
</dbReference>
<dbReference type="Gene3D" id="3.90.70.10">
    <property type="entry name" value="Cysteine proteinases"/>
    <property type="match status" value="1"/>
</dbReference>
<dbReference type="InterPro" id="IPR028889">
    <property type="entry name" value="USP"/>
</dbReference>
<dbReference type="OrthoDB" id="2248014at2759"/>